<feature type="domain" description="DUF2281" evidence="1">
    <location>
        <begin position="17"/>
        <end position="89"/>
    </location>
</feature>
<keyword evidence="3" id="KW-1185">Reference proteome</keyword>
<dbReference type="Pfam" id="PF10047">
    <property type="entry name" value="DUF2281"/>
    <property type="match status" value="1"/>
</dbReference>
<comment type="caution">
    <text evidence="2">The sequence shown here is derived from an EMBL/GenBank/DDBJ whole genome shotgun (WGS) entry which is preliminary data.</text>
</comment>
<dbReference type="RefSeq" id="WP_332864673.1">
    <property type="nucleotide sequence ID" value="NZ_JBAFSM010000013.1"/>
</dbReference>
<name>A0AAW9QWR3_9CHRO</name>
<accession>A0AAW9QWR3</accession>
<dbReference type="AlphaFoldDB" id="A0AAW9QWR3"/>
<dbReference type="Proteomes" id="UP001328733">
    <property type="component" value="Unassembled WGS sequence"/>
</dbReference>
<evidence type="ECO:0000259" key="1">
    <source>
        <dbReference type="Pfam" id="PF10047"/>
    </source>
</evidence>
<evidence type="ECO:0000313" key="3">
    <source>
        <dbReference type="Proteomes" id="UP001328733"/>
    </source>
</evidence>
<dbReference type="InterPro" id="IPR018739">
    <property type="entry name" value="DUF2281"/>
</dbReference>
<protein>
    <submittedName>
        <fullName evidence="2">DUF2281 domain-containing protein</fullName>
    </submittedName>
</protein>
<sequence length="90" mass="10388">MSVNNSVTGEKIMIKTTLLEKLEALPESLQTEVIHYIEFLLEKYAKTQPPSKLETVEEQNEKRYGYGSLAGKIIMSDDFDEPLEELEKYM</sequence>
<evidence type="ECO:0000313" key="2">
    <source>
        <dbReference type="EMBL" id="MEG3437189.1"/>
    </source>
</evidence>
<proteinExistence type="predicted"/>
<reference evidence="2 3" key="1">
    <citation type="submission" date="2024-01" db="EMBL/GenBank/DDBJ databases">
        <title>Genomic insights into the taxonomy and metabolism of the cyanobacterium Pannus brasiliensis CCIBt3594.</title>
        <authorList>
            <person name="Machado M."/>
            <person name="Botero N.B."/>
            <person name="Andreote A.P.D."/>
            <person name="Feitosa A.M.T."/>
            <person name="Popin R."/>
            <person name="Sivonen K."/>
            <person name="Fiore M.F."/>
        </authorList>
    </citation>
    <scope>NUCLEOTIDE SEQUENCE [LARGE SCALE GENOMIC DNA]</scope>
    <source>
        <strain evidence="2 3">CCIBt3594</strain>
    </source>
</reference>
<organism evidence="2 3">
    <name type="scientific">Pannus brasiliensis CCIBt3594</name>
    <dbReference type="NCBI Taxonomy" id="1427578"/>
    <lineage>
        <taxon>Bacteria</taxon>
        <taxon>Bacillati</taxon>
        <taxon>Cyanobacteriota</taxon>
        <taxon>Cyanophyceae</taxon>
        <taxon>Oscillatoriophycideae</taxon>
        <taxon>Chroococcales</taxon>
        <taxon>Microcystaceae</taxon>
        <taxon>Pannus</taxon>
    </lineage>
</organism>
<dbReference type="EMBL" id="JBAFSM010000013">
    <property type="protein sequence ID" value="MEG3437189.1"/>
    <property type="molecule type" value="Genomic_DNA"/>
</dbReference>
<gene>
    <name evidence="2" type="ORF">V0288_08665</name>
</gene>